<dbReference type="RefSeq" id="WP_380797828.1">
    <property type="nucleotide sequence ID" value="NZ_JBHRVU010000004.1"/>
</dbReference>
<gene>
    <name evidence="1" type="ORF">ACFOKF_15330</name>
</gene>
<evidence type="ECO:0000313" key="1">
    <source>
        <dbReference type="EMBL" id="MFC3442546.1"/>
    </source>
</evidence>
<protein>
    <submittedName>
        <fullName evidence="1">DUF1799 domain-containing protein</fullName>
    </submittedName>
</protein>
<dbReference type="Proteomes" id="UP001595681">
    <property type="component" value="Unassembled WGS sequence"/>
</dbReference>
<reference evidence="2" key="1">
    <citation type="journal article" date="2019" name="Int. J. Syst. Evol. Microbiol.">
        <title>The Global Catalogue of Microorganisms (GCM) 10K type strain sequencing project: providing services to taxonomists for standard genome sequencing and annotation.</title>
        <authorList>
            <consortium name="The Broad Institute Genomics Platform"/>
            <consortium name="The Broad Institute Genome Sequencing Center for Infectious Disease"/>
            <person name="Wu L."/>
            <person name="Ma J."/>
        </authorList>
    </citation>
    <scope>NUCLEOTIDE SEQUENCE [LARGE SCALE GENOMIC DNA]</scope>
    <source>
        <strain evidence="2">CCM 7491</strain>
    </source>
</reference>
<keyword evidence="2" id="KW-1185">Reference proteome</keyword>
<dbReference type="EMBL" id="JBHRVU010000004">
    <property type="protein sequence ID" value="MFC3442546.1"/>
    <property type="molecule type" value="Genomic_DNA"/>
</dbReference>
<accession>A0ABV7NHM1</accession>
<dbReference type="InterPro" id="IPR014915">
    <property type="entry name" value="Phage_TLS_TfmB"/>
</dbReference>
<organism evidence="1 2">
    <name type="scientific">Sphingobium rhizovicinum</name>
    <dbReference type="NCBI Taxonomy" id="432308"/>
    <lineage>
        <taxon>Bacteria</taxon>
        <taxon>Pseudomonadati</taxon>
        <taxon>Pseudomonadota</taxon>
        <taxon>Alphaproteobacteria</taxon>
        <taxon>Sphingomonadales</taxon>
        <taxon>Sphingomonadaceae</taxon>
        <taxon>Sphingobium</taxon>
    </lineage>
</organism>
<name>A0ABV7NHM1_9SPHN</name>
<sequence length="152" mass="16512">MERQCARPAVRPALRPQGAGAGLFRSGVRCPVGKLKAAARHWAGGGQPDLTEAAADAEGWGIPAELIDDLKTEEPGFPVWPQNMPIVTAFLAISNQWDVIPMASGQMYFQGLDYSRVRAGLKQARIKLNPVQWDWLRVMENAAGAALNGYRG</sequence>
<dbReference type="Pfam" id="PF08809">
    <property type="entry name" value="DUF1799"/>
    <property type="match status" value="1"/>
</dbReference>
<evidence type="ECO:0000313" key="2">
    <source>
        <dbReference type="Proteomes" id="UP001595681"/>
    </source>
</evidence>
<comment type="caution">
    <text evidence="1">The sequence shown here is derived from an EMBL/GenBank/DDBJ whole genome shotgun (WGS) entry which is preliminary data.</text>
</comment>
<proteinExistence type="predicted"/>